<organism evidence="12 13">
    <name type="scientific">Spiroplasma sabaudiense Ar-1343</name>
    <dbReference type="NCBI Taxonomy" id="1276257"/>
    <lineage>
        <taxon>Bacteria</taxon>
        <taxon>Bacillati</taxon>
        <taxon>Mycoplasmatota</taxon>
        <taxon>Mollicutes</taxon>
        <taxon>Entomoplasmatales</taxon>
        <taxon>Spiroplasmataceae</taxon>
        <taxon>Spiroplasma</taxon>
    </lineage>
</organism>
<protein>
    <submittedName>
        <fullName evidence="12">HPr kinase/phosphorylase</fullName>
    </submittedName>
</protein>
<dbReference type="PANTHER" id="PTHR30305">
    <property type="entry name" value="PROTEIN YJDM-RELATED"/>
    <property type="match status" value="1"/>
</dbReference>
<proteinExistence type="inferred from homology"/>
<dbReference type="GO" id="GO:0004674">
    <property type="term" value="F:protein serine/threonine kinase activity"/>
    <property type="evidence" value="ECO:0007669"/>
    <property type="project" value="UniProtKB-KW"/>
</dbReference>
<dbReference type="InterPro" id="IPR027417">
    <property type="entry name" value="P-loop_NTPase"/>
</dbReference>
<dbReference type="GO" id="GO:0000155">
    <property type="term" value="F:phosphorelay sensor kinase activity"/>
    <property type="evidence" value="ECO:0007669"/>
    <property type="project" value="InterPro"/>
</dbReference>
<dbReference type="EMBL" id="CP006934">
    <property type="protein sequence ID" value="AHI53476.1"/>
    <property type="molecule type" value="Genomic_DNA"/>
</dbReference>
<evidence type="ECO:0000259" key="10">
    <source>
        <dbReference type="Pfam" id="PF02603"/>
    </source>
</evidence>
<evidence type="ECO:0000256" key="1">
    <source>
        <dbReference type="ARBA" id="ARBA00001120"/>
    </source>
</evidence>
<name>W6A934_9MOLU</name>
<comment type="similarity">
    <text evidence="2">Belongs to the HPrK/P family.</text>
</comment>
<keyword evidence="13" id="KW-1185">Reference proteome</keyword>
<evidence type="ECO:0000256" key="3">
    <source>
        <dbReference type="ARBA" id="ARBA00022527"/>
    </source>
</evidence>
<reference evidence="12 13" key="1">
    <citation type="journal article" date="2014" name="Genome Biol. Evol.">
        <title>Molecular evolution of the substrate utilization strategies and putative virulence factors in mosquito-associated Spiroplasma species.</title>
        <authorList>
            <person name="Chang T.H."/>
            <person name="Lo W.S."/>
            <person name="Ku C."/>
            <person name="Chen L.L."/>
            <person name="Kuo C.H."/>
        </authorList>
    </citation>
    <scope>NUCLEOTIDE SEQUENCE [LARGE SCALE GENOMIC DNA]</scope>
    <source>
        <strain evidence="12">Ar-1343</strain>
    </source>
</reference>
<dbReference type="AlphaFoldDB" id="W6A934"/>
<evidence type="ECO:0000256" key="2">
    <source>
        <dbReference type="ARBA" id="ARBA00006883"/>
    </source>
</evidence>
<dbReference type="GO" id="GO:0005524">
    <property type="term" value="F:ATP binding"/>
    <property type="evidence" value="ECO:0007669"/>
    <property type="project" value="UniProtKB-KW"/>
</dbReference>
<keyword evidence="3" id="KW-0723">Serine/threonine-protein kinase</keyword>
<gene>
    <name evidence="12" type="primary">hprK</name>
    <name evidence="12" type="ORF">SSABA_v1c00640</name>
</gene>
<dbReference type="RefSeq" id="WP_025250616.1">
    <property type="nucleotide sequence ID" value="NZ_CP006934.1"/>
</dbReference>
<evidence type="ECO:0000256" key="7">
    <source>
        <dbReference type="ARBA" id="ARBA00022840"/>
    </source>
</evidence>
<evidence type="ECO:0000256" key="9">
    <source>
        <dbReference type="ARBA" id="ARBA00047657"/>
    </source>
</evidence>
<dbReference type="InterPro" id="IPR011104">
    <property type="entry name" value="Hpr_kin/Pase_C"/>
</dbReference>
<keyword evidence="8" id="KW-0511">Multifunctional enzyme</keyword>
<dbReference type="PANTHER" id="PTHR30305:SF1">
    <property type="entry name" value="HPR KINASE_PHOSPHORYLASE"/>
    <property type="match status" value="1"/>
</dbReference>
<dbReference type="CDD" id="cd01918">
    <property type="entry name" value="HprK_C"/>
    <property type="match status" value="1"/>
</dbReference>
<dbReference type="SUPFAM" id="SSF75138">
    <property type="entry name" value="HprK N-terminal domain-like"/>
    <property type="match status" value="1"/>
</dbReference>
<dbReference type="GO" id="GO:0006109">
    <property type="term" value="P:regulation of carbohydrate metabolic process"/>
    <property type="evidence" value="ECO:0007669"/>
    <property type="project" value="InterPro"/>
</dbReference>
<evidence type="ECO:0000256" key="4">
    <source>
        <dbReference type="ARBA" id="ARBA00022679"/>
    </source>
</evidence>
<feature type="domain" description="HPr kinase/phosphorylase C-terminal" evidence="11">
    <location>
        <begin position="132"/>
        <end position="302"/>
    </location>
</feature>
<sequence length="311" mass="35104">MSKLRIKNLVDHFDLEVISGSEHLDNIIEVYGLNRAGLELAGYVEKDDQKRRVVLFSNKENNYISTFSPEEREKKYYSMLKIGIPAVIITERFHDEFLAKVTKDLEIPLLRVVGQTTSEFTQQVLGLYDDYFSPTEEFHGSLVNIYGKGVMIMGKSGIGKSEITIELVKKNHLFVGDDRIVAMRKASKIFGKSHEILNNLVEVRGIGIVDIAQTNGYQVILDETEIELIIDLIKFGENGIDDTDRLGNEYNSKNILGVKIPHIRIPVSSGRNIANIIETAVAQLKIKQSGNWVNPTKIISNRIDKVNQDDN</sequence>
<evidence type="ECO:0000313" key="12">
    <source>
        <dbReference type="EMBL" id="AHI53476.1"/>
    </source>
</evidence>
<keyword evidence="6 12" id="KW-0418">Kinase</keyword>
<dbReference type="HOGENOM" id="CLU_052030_0_1_14"/>
<comment type="catalytic activity">
    <reaction evidence="1">
        <text>[HPr protein]-L-serine + ATP = [HPr protein]-O-phospho-L-serine + ADP + H(+)</text>
        <dbReference type="Rhea" id="RHEA:46600"/>
        <dbReference type="Rhea" id="RHEA-COMP:11602"/>
        <dbReference type="Rhea" id="RHEA-COMP:11603"/>
        <dbReference type="ChEBI" id="CHEBI:15378"/>
        <dbReference type="ChEBI" id="CHEBI:29999"/>
        <dbReference type="ChEBI" id="CHEBI:30616"/>
        <dbReference type="ChEBI" id="CHEBI:83421"/>
        <dbReference type="ChEBI" id="CHEBI:456216"/>
    </reaction>
</comment>
<keyword evidence="4" id="KW-0808">Transferase</keyword>
<dbReference type="InterPro" id="IPR003755">
    <property type="entry name" value="HPr(Ser)_kin/Pase"/>
</dbReference>
<dbReference type="Gene3D" id="3.40.1390.20">
    <property type="entry name" value="HprK N-terminal domain-like"/>
    <property type="match status" value="1"/>
</dbReference>
<dbReference type="OrthoDB" id="9778803at2"/>
<feature type="domain" description="HPr(Ser) kinase/phosphorylase N-terminal" evidence="10">
    <location>
        <begin position="5"/>
        <end position="124"/>
    </location>
</feature>
<dbReference type="InterPro" id="IPR028979">
    <property type="entry name" value="Ser_kin/Pase_Hpr-like_N_sf"/>
</dbReference>
<dbReference type="NCBIfam" id="TIGR00679">
    <property type="entry name" value="hpr-ser"/>
    <property type="match status" value="1"/>
</dbReference>
<comment type="catalytic activity">
    <reaction evidence="9">
        <text>[HPr protein]-O-phospho-L-serine + phosphate + H(+) = [HPr protein]-L-serine + diphosphate</text>
        <dbReference type="Rhea" id="RHEA:46604"/>
        <dbReference type="Rhea" id="RHEA-COMP:11602"/>
        <dbReference type="Rhea" id="RHEA-COMP:11603"/>
        <dbReference type="ChEBI" id="CHEBI:15378"/>
        <dbReference type="ChEBI" id="CHEBI:29999"/>
        <dbReference type="ChEBI" id="CHEBI:33019"/>
        <dbReference type="ChEBI" id="CHEBI:43474"/>
        <dbReference type="ChEBI" id="CHEBI:83421"/>
    </reaction>
</comment>
<dbReference type="PATRIC" id="fig|1276257.3.peg.65"/>
<evidence type="ECO:0000313" key="13">
    <source>
        <dbReference type="Proteomes" id="UP000019265"/>
    </source>
</evidence>
<dbReference type="Gene3D" id="3.40.50.300">
    <property type="entry name" value="P-loop containing nucleotide triphosphate hydrolases"/>
    <property type="match status" value="1"/>
</dbReference>
<dbReference type="InterPro" id="IPR011126">
    <property type="entry name" value="Hpr_kin/Pase_Hpr_N"/>
</dbReference>
<dbReference type="STRING" id="1276257.SSABA_v1c00640"/>
<dbReference type="Pfam" id="PF07475">
    <property type="entry name" value="Hpr_kinase_C"/>
    <property type="match status" value="1"/>
</dbReference>
<accession>W6A934</accession>
<evidence type="ECO:0000256" key="8">
    <source>
        <dbReference type="ARBA" id="ARBA00023268"/>
    </source>
</evidence>
<evidence type="ECO:0000259" key="11">
    <source>
        <dbReference type="Pfam" id="PF07475"/>
    </source>
</evidence>
<keyword evidence="5" id="KW-0547">Nucleotide-binding</keyword>
<dbReference type="SUPFAM" id="SSF53795">
    <property type="entry name" value="PEP carboxykinase-like"/>
    <property type="match status" value="1"/>
</dbReference>
<evidence type="ECO:0000256" key="5">
    <source>
        <dbReference type="ARBA" id="ARBA00022741"/>
    </source>
</evidence>
<dbReference type="Pfam" id="PF02603">
    <property type="entry name" value="Hpr_kinase_N"/>
    <property type="match status" value="1"/>
</dbReference>
<dbReference type="KEGG" id="ssab:SSABA_v1c00640"/>
<evidence type="ECO:0000256" key="6">
    <source>
        <dbReference type="ARBA" id="ARBA00022777"/>
    </source>
</evidence>
<dbReference type="Proteomes" id="UP000019265">
    <property type="component" value="Chromosome"/>
</dbReference>
<dbReference type="eggNOG" id="COG1493">
    <property type="taxonomic scope" value="Bacteria"/>
</dbReference>
<keyword evidence="7" id="KW-0067">ATP-binding</keyword>